<dbReference type="AlphaFoldDB" id="A0A2A9FGP7"/>
<dbReference type="Pfam" id="PF07719">
    <property type="entry name" value="TPR_2"/>
    <property type="match status" value="1"/>
</dbReference>
<dbReference type="Proteomes" id="UP000243542">
    <property type="component" value="Unassembled WGS sequence"/>
</dbReference>
<name>A0A2A9FGP7_9PSEU</name>
<keyword evidence="5" id="KW-1185">Reference proteome</keyword>
<evidence type="ECO:0000313" key="4">
    <source>
        <dbReference type="EMBL" id="PFG49680.1"/>
    </source>
</evidence>
<dbReference type="SMART" id="SM00028">
    <property type="entry name" value="TPR"/>
    <property type="match status" value="2"/>
</dbReference>
<comment type="caution">
    <text evidence="4">The sequence shown here is derived from an EMBL/GenBank/DDBJ whole genome shotgun (WGS) entry which is preliminary data.</text>
</comment>
<keyword evidence="2 3" id="KW-0802">TPR repeat</keyword>
<dbReference type="EMBL" id="PDJK01000002">
    <property type="protein sequence ID" value="PFG49680.1"/>
    <property type="molecule type" value="Genomic_DNA"/>
</dbReference>
<dbReference type="Gene3D" id="1.25.40.10">
    <property type="entry name" value="Tetratricopeptide repeat domain"/>
    <property type="match status" value="1"/>
</dbReference>
<dbReference type="InterPro" id="IPR019734">
    <property type="entry name" value="TPR_rpt"/>
</dbReference>
<evidence type="ECO:0000313" key="5">
    <source>
        <dbReference type="Proteomes" id="UP000243542"/>
    </source>
</evidence>
<protein>
    <submittedName>
        <fullName evidence="4">Tetratricopeptide repeat protein</fullName>
    </submittedName>
</protein>
<sequence length="416" mass="46062">MPDATNPRPSSFTAALIGLEHPEPPADVDLFSRACVDQFRVADPTQFGYQFTQVFEPAVLREVALLAGIDYSALTTLGHHPTGAVDRLVDALGRASRMPVVELVWLASVLISVSRFDRVSDVLAIARGMGRGPREVFEVAMLEFMVTNRVEDGRGSPAAFRRARAAALTGEVPDDRVLDACTQAVVWQLKRSEVDPADHEWYLRRGHELAGAPDRVRSASLSAWYRGVAMMPAAERDAERTRYYMEHAHDVASEIVQRNPRSYELNLVKTYYESTIKEHLHVTGDLDRAQEAGFALVALDRVWAPSYGELAEVYLRAGKPEEAARLYERAAELGPPYYGNHLRSAAQCREKVGQFDVAVEYYLRLSELAPLSEPVAKAGLAAASRISHPSIRHFAGVLEYTAGRSEPTPTRSTDDQ</sequence>
<proteinExistence type="predicted"/>
<organism evidence="4 5">
    <name type="scientific">Amycolatopsis sulphurea</name>
    <dbReference type="NCBI Taxonomy" id="76022"/>
    <lineage>
        <taxon>Bacteria</taxon>
        <taxon>Bacillati</taxon>
        <taxon>Actinomycetota</taxon>
        <taxon>Actinomycetes</taxon>
        <taxon>Pseudonocardiales</taxon>
        <taxon>Pseudonocardiaceae</taxon>
        <taxon>Amycolatopsis</taxon>
    </lineage>
</organism>
<keyword evidence="1" id="KW-0677">Repeat</keyword>
<dbReference type="SUPFAM" id="SSF48452">
    <property type="entry name" value="TPR-like"/>
    <property type="match status" value="1"/>
</dbReference>
<evidence type="ECO:0000256" key="1">
    <source>
        <dbReference type="ARBA" id="ARBA00022737"/>
    </source>
</evidence>
<evidence type="ECO:0000256" key="2">
    <source>
        <dbReference type="ARBA" id="ARBA00022803"/>
    </source>
</evidence>
<evidence type="ECO:0000256" key="3">
    <source>
        <dbReference type="PROSITE-ProRule" id="PRU00339"/>
    </source>
</evidence>
<dbReference type="PROSITE" id="PS50005">
    <property type="entry name" value="TPR"/>
    <property type="match status" value="1"/>
</dbReference>
<dbReference type="RefSeq" id="WP_098513542.1">
    <property type="nucleotide sequence ID" value="NZ_JBIAKZ010000004.1"/>
</dbReference>
<dbReference type="InterPro" id="IPR013105">
    <property type="entry name" value="TPR_2"/>
</dbReference>
<reference evidence="4 5" key="1">
    <citation type="submission" date="2017-10" db="EMBL/GenBank/DDBJ databases">
        <title>Sequencing the genomes of 1000 actinobacteria strains.</title>
        <authorList>
            <person name="Klenk H.-P."/>
        </authorList>
    </citation>
    <scope>NUCLEOTIDE SEQUENCE [LARGE SCALE GENOMIC DNA]</scope>
    <source>
        <strain evidence="4 5">DSM 46092</strain>
    </source>
</reference>
<dbReference type="InterPro" id="IPR011990">
    <property type="entry name" value="TPR-like_helical_dom_sf"/>
</dbReference>
<accession>A0A2A9FGP7</accession>
<feature type="repeat" description="TPR" evidence="3">
    <location>
        <begin position="304"/>
        <end position="337"/>
    </location>
</feature>
<gene>
    <name evidence="4" type="ORF">ATK36_4852</name>
</gene>